<dbReference type="InterPro" id="IPR001208">
    <property type="entry name" value="MCM_dom"/>
</dbReference>
<dbReference type="InterPro" id="IPR027417">
    <property type="entry name" value="P-loop_NTPase"/>
</dbReference>
<dbReference type="GO" id="GO:0005524">
    <property type="term" value="F:ATP binding"/>
    <property type="evidence" value="ECO:0007669"/>
    <property type="project" value="UniProtKB-KW"/>
</dbReference>
<dbReference type="GO" id="GO:0016787">
    <property type="term" value="F:hydrolase activity"/>
    <property type="evidence" value="ECO:0007669"/>
    <property type="project" value="UniProtKB-KW"/>
</dbReference>
<evidence type="ECO:0000256" key="14">
    <source>
        <dbReference type="ARBA" id="ARBA00042306"/>
    </source>
</evidence>
<comment type="catalytic activity">
    <reaction evidence="15">
        <text>ATP + H2O = ADP + phosphate + H(+)</text>
        <dbReference type="Rhea" id="RHEA:13065"/>
        <dbReference type="ChEBI" id="CHEBI:15377"/>
        <dbReference type="ChEBI" id="CHEBI:15378"/>
        <dbReference type="ChEBI" id="CHEBI:30616"/>
        <dbReference type="ChEBI" id="CHEBI:43474"/>
        <dbReference type="ChEBI" id="CHEBI:456216"/>
        <dbReference type="EC" id="3.6.4.12"/>
    </reaction>
</comment>
<dbReference type="GO" id="GO:0000724">
    <property type="term" value="P:double-strand break repair via homologous recombination"/>
    <property type="evidence" value="ECO:0007669"/>
    <property type="project" value="UniProtKB-ARBA"/>
</dbReference>
<gene>
    <name evidence="18" type="ORF">F7725_023709</name>
</gene>
<keyword evidence="19" id="KW-1185">Reference proteome</keyword>
<dbReference type="SUPFAM" id="SSF50249">
    <property type="entry name" value="Nucleic acid-binding proteins"/>
    <property type="match status" value="1"/>
</dbReference>
<evidence type="ECO:0000256" key="6">
    <source>
        <dbReference type="ARBA" id="ARBA00022801"/>
    </source>
</evidence>
<keyword evidence="10" id="KW-0234">DNA repair</keyword>
<comment type="subcellular location">
    <subcellularLocation>
        <location evidence="1">Nucleus</location>
    </subcellularLocation>
</comment>
<dbReference type="InterPro" id="IPR018525">
    <property type="entry name" value="MCM_CS"/>
</dbReference>
<dbReference type="AlphaFoldDB" id="A0A7J5Y060"/>
<dbReference type="Gene3D" id="2.40.50.140">
    <property type="entry name" value="Nucleic acid-binding proteins"/>
    <property type="match status" value="1"/>
</dbReference>
<dbReference type="GO" id="GO:0017116">
    <property type="term" value="F:single-stranded DNA helicase activity"/>
    <property type="evidence" value="ECO:0007669"/>
    <property type="project" value="TreeGrafter"/>
</dbReference>
<evidence type="ECO:0000313" key="18">
    <source>
        <dbReference type="EMBL" id="KAF3841758.1"/>
    </source>
</evidence>
<dbReference type="PANTHER" id="PTHR11630:SF47">
    <property type="entry name" value="DNA HELICASE MCM8"/>
    <property type="match status" value="1"/>
</dbReference>
<keyword evidence="6" id="KW-0378">Hydrolase</keyword>
<dbReference type="Gene3D" id="2.20.28.10">
    <property type="match status" value="1"/>
</dbReference>
<dbReference type="FunFam" id="2.20.28.10:FF:000007">
    <property type="entry name" value="DNA helicase MCM8 isoform X1"/>
    <property type="match status" value="1"/>
</dbReference>
<dbReference type="GO" id="GO:0097362">
    <property type="term" value="C:MCM8-MCM9 complex"/>
    <property type="evidence" value="ECO:0007669"/>
    <property type="project" value="UniProtKB-ARBA"/>
</dbReference>
<dbReference type="InterPro" id="IPR012340">
    <property type="entry name" value="NA-bd_OB-fold"/>
</dbReference>
<feature type="domain" description="MCM C-terminal AAA(+) ATPase" evidence="17">
    <location>
        <begin position="163"/>
        <end position="310"/>
    </location>
</feature>
<protein>
    <recommendedName>
        <fullName evidence="13">DNA helicase MCM8</fullName>
        <ecNumber evidence="3">3.6.4.12</ecNumber>
    </recommendedName>
    <alternativeName>
        <fullName evidence="14">Minichromosome maintenance 8</fullName>
    </alternativeName>
</protein>
<evidence type="ECO:0000259" key="17">
    <source>
        <dbReference type="PROSITE" id="PS50051"/>
    </source>
</evidence>
<sequence>MIPRLYNYEPLTALRTLRASVFGRLVCVRGTVVRVSNIRPLCTRMAFRCLGCSRTLSLPLQHGKYAIPTKCIQPDCRSRSFVPNRSSPLTHTVDWQIIKVQELMGGEQRETGRIPRTVECHLNSDLCHHSKSGQGSPEDRSGGEEFSLKELYAIQEIQSQPDLLRLIVQSLCPVIYGHLLVKAALSLVLFGGRQKHMGKNSVPAVCNVAPRGIYVCGNSTSTTGLTVSLSRDAGTGDFALEAGALVLADQGVCCIDEFDKLGNQQQALLEAMEQQSVSLAKAGIVSSLPARTSVVAAANPIGGHYNRGKTRFSLDSTSSSLMDIPDESHDRHLSEHRDGYKDDAEEVVEIMKHSLADTYSDGLGNLDFERSQLGSGMSQRGAANDWSTLCTNTLRGPIRSSLTYRCSDPLQTE</sequence>
<dbReference type="Proteomes" id="UP000518266">
    <property type="component" value="Unassembled WGS sequence"/>
</dbReference>
<dbReference type="OrthoDB" id="422555at2759"/>
<dbReference type="InterPro" id="IPR031327">
    <property type="entry name" value="MCM"/>
</dbReference>
<evidence type="ECO:0000256" key="2">
    <source>
        <dbReference type="ARBA" id="ARBA00008010"/>
    </source>
</evidence>
<dbReference type="SMART" id="SM00350">
    <property type="entry name" value="MCM"/>
    <property type="match status" value="1"/>
</dbReference>
<evidence type="ECO:0000256" key="15">
    <source>
        <dbReference type="ARBA" id="ARBA00047995"/>
    </source>
</evidence>
<evidence type="ECO:0000256" key="11">
    <source>
        <dbReference type="ARBA" id="ARBA00023242"/>
    </source>
</evidence>
<accession>A0A7J5Y060</accession>
<dbReference type="PROSITE" id="PS00847">
    <property type="entry name" value="MCM_1"/>
    <property type="match status" value="1"/>
</dbReference>
<evidence type="ECO:0000256" key="16">
    <source>
        <dbReference type="RuleBase" id="RU004070"/>
    </source>
</evidence>
<evidence type="ECO:0000256" key="7">
    <source>
        <dbReference type="ARBA" id="ARBA00022806"/>
    </source>
</evidence>
<evidence type="ECO:0000256" key="9">
    <source>
        <dbReference type="ARBA" id="ARBA00023125"/>
    </source>
</evidence>
<dbReference type="GO" id="GO:0005634">
    <property type="term" value="C:nucleus"/>
    <property type="evidence" value="ECO:0007669"/>
    <property type="project" value="UniProtKB-SubCell"/>
</dbReference>
<keyword evidence="4 16" id="KW-0547">Nucleotide-binding</keyword>
<keyword evidence="8 16" id="KW-0067">ATP-binding</keyword>
<keyword evidence="7" id="KW-0347">Helicase</keyword>
<name>A0A7J5Y060_DISMA</name>
<evidence type="ECO:0000256" key="3">
    <source>
        <dbReference type="ARBA" id="ARBA00012551"/>
    </source>
</evidence>
<evidence type="ECO:0000313" key="19">
    <source>
        <dbReference type="Proteomes" id="UP000518266"/>
    </source>
</evidence>
<dbReference type="PRINTS" id="PR01657">
    <property type="entry name" value="MCMFAMILY"/>
</dbReference>
<evidence type="ECO:0000256" key="10">
    <source>
        <dbReference type="ARBA" id="ARBA00023204"/>
    </source>
</evidence>
<evidence type="ECO:0000256" key="8">
    <source>
        <dbReference type="ARBA" id="ARBA00022840"/>
    </source>
</evidence>
<dbReference type="InterPro" id="IPR033762">
    <property type="entry name" value="MCM_OB"/>
</dbReference>
<dbReference type="EC" id="3.6.4.12" evidence="3"/>
<dbReference type="Pfam" id="PF17207">
    <property type="entry name" value="MCM_OB"/>
    <property type="match status" value="1"/>
</dbReference>
<evidence type="ECO:0000256" key="13">
    <source>
        <dbReference type="ARBA" id="ARBA00041084"/>
    </source>
</evidence>
<keyword evidence="5" id="KW-0227">DNA damage</keyword>
<keyword evidence="9 16" id="KW-0238">DNA-binding</keyword>
<dbReference type="SUPFAM" id="SSF52540">
    <property type="entry name" value="P-loop containing nucleoside triphosphate hydrolases"/>
    <property type="match status" value="1"/>
</dbReference>
<dbReference type="PANTHER" id="PTHR11630">
    <property type="entry name" value="DNA REPLICATION LICENSING FACTOR MCM FAMILY MEMBER"/>
    <property type="match status" value="1"/>
</dbReference>
<evidence type="ECO:0000256" key="1">
    <source>
        <dbReference type="ARBA" id="ARBA00004123"/>
    </source>
</evidence>
<organism evidence="18 19">
    <name type="scientific">Dissostichus mawsoni</name>
    <name type="common">Antarctic cod</name>
    <dbReference type="NCBI Taxonomy" id="36200"/>
    <lineage>
        <taxon>Eukaryota</taxon>
        <taxon>Metazoa</taxon>
        <taxon>Chordata</taxon>
        <taxon>Craniata</taxon>
        <taxon>Vertebrata</taxon>
        <taxon>Euteleostomi</taxon>
        <taxon>Actinopterygii</taxon>
        <taxon>Neopterygii</taxon>
        <taxon>Teleostei</taxon>
        <taxon>Neoteleostei</taxon>
        <taxon>Acanthomorphata</taxon>
        <taxon>Eupercaria</taxon>
        <taxon>Perciformes</taxon>
        <taxon>Notothenioidei</taxon>
        <taxon>Nototheniidae</taxon>
        <taxon>Dissostichus</taxon>
    </lineage>
</organism>
<keyword evidence="12" id="KW-0131">Cell cycle</keyword>
<comment type="caution">
    <text evidence="18">The sequence shown here is derived from an EMBL/GenBank/DDBJ whole genome shotgun (WGS) entry which is preliminary data.</text>
</comment>
<evidence type="ECO:0000256" key="12">
    <source>
        <dbReference type="ARBA" id="ARBA00023306"/>
    </source>
</evidence>
<dbReference type="GO" id="GO:0006260">
    <property type="term" value="P:DNA replication"/>
    <property type="evidence" value="ECO:0007669"/>
    <property type="project" value="InterPro"/>
</dbReference>
<dbReference type="PROSITE" id="PS50051">
    <property type="entry name" value="MCM_2"/>
    <property type="match status" value="1"/>
</dbReference>
<dbReference type="GO" id="GO:0003697">
    <property type="term" value="F:single-stranded DNA binding"/>
    <property type="evidence" value="ECO:0007669"/>
    <property type="project" value="TreeGrafter"/>
</dbReference>
<keyword evidence="11" id="KW-0539">Nucleus</keyword>
<dbReference type="Gene3D" id="3.40.50.300">
    <property type="entry name" value="P-loop containing nucleotide triphosphate hydrolases"/>
    <property type="match status" value="1"/>
</dbReference>
<proteinExistence type="inferred from homology"/>
<evidence type="ECO:0000256" key="4">
    <source>
        <dbReference type="ARBA" id="ARBA00022741"/>
    </source>
</evidence>
<dbReference type="Pfam" id="PF00493">
    <property type="entry name" value="MCM"/>
    <property type="match status" value="2"/>
</dbReference>
<comment type="similarity">
    <text evidence="2 16">Belongs to the MCM family.</text>
</comment>
<evidence type="ECO:0000256" key="5">
    <source>
        <dbReference type="ARBA" id="ARBA00022763"/>
    </source>
</evidence>
<dbReference type="EMBL" id="JAAKFY010000019">
    <property type="protein sequence ID" value="KAF3841758.1"/>
    <property type="molecule type" value="Genomic_DNA"/>
</dbReference>
<reference evidence="18 19" key="1">
    <citation type="submission" date="2020-03" db="EMBL/GenBank/DDBJ databases">
        <title>Dissostichus mawsoni Genome sequencing and assembly.</title>
        <authorList>
            <person name="Park H."/>
        </authorList>
    </citation>
    <scope>NUCLEOTIDE SEQUENCE [LARGE SCALE GENOMIC DNA]</scope>
    <source>
        <strain evidence="18">DM0001</strain>
        <tissue evidence="18">Muscle</tissue>
    </source>
</reference>